<keyword evidence="4" id="KW-0808">Transferase</keyword>
<sequence>MDRTRRPALDGLRALAALGVVVHHCWQYSGNPEPWNLWLQLSLGVALFFCLSGFLVYGPWASGRQIRVGRFYALRAARILPLYYLTVVAALVLLAGTGHARDIDHWPQLLGFAVFAQNYSPELAGHLNPPTWTLAIEVTFYAFVPLIGLVARRRLSVLVALTAASVAWSKLTPEPAVVQQTLLDVFGLFGVGMIARVLTEGRAVPKWLVRALLVGGAALVVTYAIGRLGNALGPLPAGVGFAAIVVACSTPHAPRLLSARPLADLGTLSYGVYLWHYPILLGLQAHDLLPERDFAATCALVGALSIAAAALTWHALEQPIMSRAKRGGTRAGVRPSLRAARGWAAACRTPSLPRRARSAASPARRGPAPHPSVRGSRG</sequence>
<dbReference type="PANTHER" id="PTHR23028">
    <property type="entry name" value="ACETYLTRANSFERASE"/>
    <property type="match status" value="1"/>
</dbReference>
<accession>A0A9X3NE90</accession>
<dbReference type="InterPro" id="IPR050879">
    <property type="entry name" value="Acyltransferase_3"/>
</dbReference>
<dbReference type="Pfam" id="PF01757">
    <property type="entry name" value="Acyl_transf_3"/>
    <property type="match status" value="1"/>
</dbReference>
<protein>
    <submittedName>
        <fullName evidence="4">Acyltransferase</fullName>
    </submittedName>
</protein>
<evidence type="ECO:0000259" key="3">
    <source>
        <dbReference type="Pfam" id="PF01757"/>
    </source>
</evidence>
<evidence type="ECO:0000313" key="4">
    <source>
        <dbReference type="EMBL" id="MDA0183307.1"/>
    </source>
</evidence>
<reference evidence="4" key="1">
    <citation type="submission" date="2022-10" db="EMBL/GenBank/DDBJ databases">
        <title>The WGS of Solirubrobacter phytolaccae KCTC 29190.</title>
        <authorList>
            <person name="Jiang Z."/>
        </authorList>
    </citation>
    <scope>NUCLEOTIDE SEQUENCE</scope>
    <source>
        <strain evidence="4">KCTC 29190</strain>
    </source>
</reference>
<dbReference type="GO" id="GO:0016020">
    <property type="term" value="C:membrane"/>
    <property type="evidence" value="ECO:0007669"/>
    <property type="project" value="TreeGrafter"/>
</dbReference>
<dbReference type="PANTHER" id="PTHR23028:SF53">
    <property type="entry name" value="ACYL_TRANSF_3 DOMAIN-CONTAINING PROTEIN"/>
    <property type="match status" value="1"/>
</dbReference>
<comment type="caution">
    <text evidence="4">The sequence shown here is derived from an EMBL/GenBank/DDBJ whole genome shotgun (WGS) entry which is preliminary data.</text>
</comment>
<dbReference type="GO" id="GO:0009103">
    <property type="term" value="P:lipopolysaccharide biosynthetic process"/>
    <property type="evidence" value="ECO:0007669"/>
    <property type="project" value="TreeGrafter"/>
</dbReference>
<organism evidence="4 5">
    <name type="scientific">Solirubrobacter phytolaccae</name>
    <dbReference type="NCBI Taxonomy" id="1404360"/>
    <lineage>
        <taxon>Bacteria</taxon>
        <taxon>Bacillati</taxon>
        <taxon>Actinomycetota</taxon>
        <taxon>Thermoleophilia</taxon>
        <taxon>Solirubrobacterales</taxon>
        <taxon>Solirubrobacteraceae</taxon>
        <taxon>Solirubrobacter</taxon>
    </lineage>
</organism>
<feature type="transmembrane region" description="Helical" evidence="2">
    <location>
        <begin position="262"/>
        <end position="282"/>
    </location>
</feature>
<feature type="transmembrane region" description="Helical" evidence="2">
    <location>
        <begin position="207"/>
        <end position="225"/>
    </location>
</feature>
<dbReference type="RefSeq" id="WP_270027699.1">
    <property type="nucleotide sequence ID" value="NZ_JAPDDP010000051.1"/>
</dbReference>
<evidence type="ECO:0000256" key="1">
    <source>
        <dbReference type="SAM" id="MobiDB-lite"/>
    </source>
</evidence>
<evidence type="ECO:0000256" key="2">
    <source>
        <dbReference type="SAM" id="Phobius"/>
    </source>
</evidence>
<keyword evidence="2" id="KW-0812">Transmembrane</keyword>
<feature type="region of interest" description="Disordered" evidence="1">
    <location>
        <begin position="348"/>
        <end position="378"/>
    </location>
</feature>
<proteinExistence type="predicted"/>
<evidence type="ECO:0000313" key="5">
    <source>
        <dbReference type="Proteomes" id="UP001147653"/>
    </source>
</evidence>
<feature type="transmembrane region" description="Helical" evidence="2">
    <location>
        <begin position="79"/>
        <end position="100"/>
    </location>
</feature>
<keyword evidence="2" id="KW-1133">Transmembrane helix</keyword>
<keyword evidence="4" id="KW-0012">Acyltransferase</keyword>
<feature type="compositionally biased region" description="Low complexity" evidence="1">
    <location>
        <begin position="348"/>
        <end position="366"/>
    </location>
</feature>
<gene>
    <name evidence="4" type="ORF">OJ997_23550</name>
</gene>
<keyword evidence="5" id="KW-1185">Reference proteome</keyword>
<dbReference type="GO" id="GO:0016747">
    <property type="term" value="F:acyltransferase activity, transferring groups other than amino-acyl groups"/>
    <property type="evidence" value="ECO:0007669"/>
    <property type="project" value="InterPro"/>
</dbReference>
<dbReference type="Proteomes" id="UP001147653">
    <property type="component" value="Unassembled WGS sequence"/>
</dbReference>
<feature type="transmembrane region" description="Helical" evidence="2">
    <location>
        <begin position="177"/>
        <end position="195"/>
    </location>
</feature>
<dbReference type="AlphaFoldDB" id="A0A9X3NE90"/>
<feature type="transmembrane region" description="Helical" evidence="2">
    <location>
        <begin position="131"/>
        <end position="150"/>
    </location>
</feature>
<feature type="transmembrane region" description="Helical" evidence="2">
    <location>
        <begin position="35"/>
        <end position="58"/>
    </location>
</feature>
<dbReference type="InterPro" id="IPR002656">
    <property type="entry name" value="Acyl_transf_3_dom"/>
</dbReference>
<feature type="transmembrane region" description="Helical" evidence="2">
    <location>
        <begin position="231"/>
        <end position="250"/>
    </location>
</feature>
<feature type="domain" description="Acyltransferase 3" evidence="3">
    <location>
        <begin position="7"/>
        <end position="309"/>
    </location>
</feature>
<keyword evidence="2" id="KW-0472">Membrane</keyword>
<feature type="transmembrane region" description="Helical" evidence="2">
    <location>
        <begin position="155"/>
        <end position="171"/>
    </location>
</feature>
<name>A0A9X3NE90_9ACTN</name>
<dbReference type="EMBL" id="JAPDDP010000051">
    <property type="protein sequence ID" value="MDA0183307.1"/>
    <property type="molecule type" value="Genomic_DNA"/>
</dbReference>
<feature type="transmembrane region" description="Helical" evidence="2">
    <location>
        <begin position="294"/>
        <end position="316"/>
    </location>
</feature>